<dbReference type="HOGENOM" id="CLU_107906_0_0_10"/>
<dbReference type="EMBL" id="CP010429">
    <property type="protein sequence ID" value="AKD54941.1"/>
    <property type="molecule type" value="Genomic_DNA"/>
</dbReference>
<dbReference type="SUPFAM" id="SSF52172">
    <property type="entry name" value="CheY-like"/>
    <property type="match status" value="1"/>
</dbReference>
<feature type="coiled-coil region" evidence="1">
    <location>
        <begin position="134"/>
        <end position="161"/>
    </location>
</feature>
<protein>
    <submittedName>
        <fullName evidence="2">Uncharacterized protein</fullName>
    </submittedName>
</protein>
<dbReference type="OrthoDB" id="1437983at2"/>
<keyword evidence="3" id="KW-1185">Reference proteome</keyword>
<evidence type="ECO:0000313" key="2">
    <source>
        <dbReference type="EMBL" id="AKD54941.1"/>
    </source>
</evidence>
<dbReference type="Proteomes" id="UP000033054">
    <property type="component" value="Chromosome"/>
</dbReference>
<dbReference type="KEGG" id="srd:SD10_08530"/>
<dbReference type="AlphaFoldDB" id="A0A0E3V6X9"/>
<accession>A0A0E3V6X9</accession>
<keyword evidence="1" id="KW-0175">Coiled coil</keyword>
<organism evidence="2 3">
    <name type="scientific">Spirosoma radiotolerans</name>
    <dbReference type="NCBI Taxonomy" id="1379870"/>
    <lineage>
        <taxon>Bacteria</taxon>
        <taxon>Pseudomonadati</taxon>
        <taxon>Bacteroidota</taxon>
        <taxon>Cytophagia</taxon>
        <taxon>Cytophagales</taxon>
        <taxon>Cytophagaceae</taxon>
        <taxon>Spirosoma</taxon>
    </lineage>
</organism>
<evidence type="ECO:0000313" key="3">
    <source>
        <dbReference type="Proteomes" id="UP000033054"/>
    </source>
</evidence>
<dbReference type="RefSeq" id="WP_046573421.1">
    <property type="nucleotide sequence ID" value="NZ_CP010429.1"/>
</dbReference>
<dbReference type="InterPro" id="IPR011006">
    <property type="entry name" value="CheY-like_superfamily"/>
</dbReference>
<reference evidence="2 3" key="1">
    <citation type="journal article" date="2014" name="Curr. Microbiol.">
        <title>Spirosoma radiotolerans sp. nov., a gamma-radiation-resistant bacterium isolated from gamma ray-irradiated soil.</title>
        <authorList>
            <person name="Lee J.J."/>
            <person name="Srinivasan S."/>
            <person name="Lim S."/>
            <person name="Joe M."/>
            <person name="Im S."/>
            <person name="Bae S.I."/>
            <person name="Park K.R."/>
            <person name="Han J.H."/>
            <person name="Park S.H."/>
            <person name="Joo B.M."/>
            <person name="Park S.J."/>
            <person name="Kim M.K."/>
        </authorList>
    </citation>
    <scope>NUCLEOTIDE SEQUENCE [LARGE SCALE GENOMIC DNA]</scope>
    <source>
        <strain evidence="2 3">DG5A</strain>
    </source>
</reference>
<sequence>MYKILFVDEEEDVFEHFLDYVEASPLNAEFEVITELPLPELDEMLDLVVKHSPDALITDFMLNEAKVDIKYNVPYNGSALVQAFTELRQDFPCFILTSFDDQAINQSDDVNIVYIKNILHADSEKQTKARASFLERVKKQINHYRTRIEEKESRLTELIKLREEGGADIIDEKELIELDDFLEKSIDKKSIVPSEFKQLSNTQRLSQVLSKMDEMLNKINSGDGK</sequence>
<proteinExistence type="predicted"/>
<evidence type="ECO:0000256" key="1">
    <source>
        <dbReference type="SAM" id="Coils"/>
    </source>
</evidence>
<dbReference type="PATRIC" id="fig|1379870.5.peg.1864"/>
<gene>
    <name evidence="2" type="ORF">SD10_08530</name>
</gene>
<dbReference type="Gene3D" id="3.40.50.2300">
    <property type="match status" value="1"/>
</dbReference>
<name>A0A0E3V6X9_9BACT</name>